<gene>
    <name evidence="1" type="ORF">FC678_24450</name>
</gene>
<dbReference type="EMBL" id="SZNT01000616">
    <property type="protein sequence ID" value="TKH04833.1"/>
    <property type="molecule type" value="Genomic_DNA"/>
</dbReference>
<reference evidence="1 2" key="1">
    <citation type="journal article" date="2019" name="Environ. Microbiol.">
        <title>An active ?-lactamase is a part of an orchestrated cell wall stress resistance network of Bacillus subtilis and related rhizosphere species.</title>
        <authorList>
            <person name="Bucher T."/>
            <person name="Keren-Paz A."/>
            <person name="Hausser J."/>
            <person name="Olender T."/>
            <person name="Cytryn E."/>
            <person name="Kolodkin-Gal I."/>
        </authorList>
    </citation>
    <scope>NUCLEOTIDE SEQUENCE [LARGE SCALE GENOMIC DNA]</scope>
    <source>
        <strain evidence="1 2">I4</strain>
    </source>
</reference>
<comment type="caution">
    <text evidence="1">The sequence shown here is derived from an EMBL/GenBank/DDBJ whole genome shotgun (WGS) entry which is preliminary data.</text>
</comment>
<proteinExistence type="predicted"/>
<dbReference type="Proteomes" id="UP000309170">
    <property type="component" value="Unassembled WGS sequence"/>
</dbReference>
<feature type="non-terminal residue" evidence="1">
    <location>
        <position position="1"/>
    </location>
</feature>
<protein>
    <submittedName>
        <fullName evidence="1">Lrp/AsnC family transcriptional regulator</fullName>
    </submittedName>
</protein>
<organism evidence="1 2">
    <name type="scientific">Peribacillus simplex</name>
    <dbReference type="NCBI Taxonomy" id="1478"/>
    <lineage>
        <taxon>Bacteria</taxon>
        <taxon>Bacillati</taxon>
        <taxon>Bacillota</taxon>
        <taxon>Bacilli</taxon>
        <taxon>Bacillales</taxon>
        <taxon>Bacillaceae</taxon>
        <taxon>Peribacillus</taxon>
    </lineage>
</organism>
<name>A0A9X8ZCU4_9BACI</name>
<accession>A0A9X8ZCU4</accession>
<evidence type="ECO:0000313" key="2">
    <source>
        <dbReference type="Proteomes" id="UP000309170"/>
    </source>
</evidence>
<dbReference type="AlphaFoldDB" id="A0A9X8ZCU4"/>
<sequence length="28" mass="3265">KILDYGNYSLYLSIQEIKQHNPLTATIK</sequence>
<evidence type="ECO:0000313" key="1">
    <source>
        <dbReference type="EMBL" id="TKH04833.1"/>
    </source>
</evidence>